<gene>
    <name evidence="2" type="ORF">mPipKuh1_009325</name>
</gene>
<evidence type="ECO:0000313" key="2">
    <source>
        <dbReference type="EMBL" id="KAF6302336.1"/>
    </source>
</evidence>
<sequence length="121" mass="12724">MRRSGPRRREGAGALVSPPPPRPPNSETRWELGGPRRPPFPAHAPAVPWERPSPGLGLAEQPGARGPALTSGGPRLARPGVLPGSRPAKGGNGLGSRKSCSFESCPRNKTNEVDRPIFSPS</sequence>
<evidence type="ECO:0000256" key="1">
    <source>
        <dbReference type="SAM" id="MobiDB-lite"/>
    </source>
</evidence>
<dbReference type="EMBL" id="JACAGB010000026">
    <property type="protein sequence ID" value="KAF6302336.1"/>
    <property type="molecule type" value="Genomic_DNA"/>
</dbReference>
<keyword evidence="3" id="KW-1185">Reference proteome</keyword>
<dbReference type="Proteomes" id="UP000558488">
    <property type="component" value="Unassembled WGS sequence"/>
</dbReference>
<accession>A0A7J7TNG5</accession>
<feature type="region of interest" description="Disordered" evidence="1">
    <location>
        <begin position="1"/>
        <end position="121"/>
    </location>
</feature>
<protein>
    <submittedName>
        <fullName evidence="2">Uncharacterized protein</fullName>
    </submittedName>
</protein>
<dbReference type="AlphaFoldDB" id="A0A7J7TNG5"/>
<comment type="caution">
    <text evidence="2">The sequence shown here is derived from an EMBL/GenBank/DDBJ whole genome shotgun (WGS) entry which is preliminary data.</text>
</comment>
<name>A0A7J7TNG5_PIPKU</name>
<reference evidence="2 3" key="1">
    <citation type="journal article" date="2020" name="Nature">
        <title>Six reference-quality genomes reveal evolution of bat adaptations.</title>
        <authorList>
            <person name="Jebb D."/>
            <person name="Huang Z."/>
            <person name="Pippel M."/>
            <person name="Hughes G.M."/>
            <person name="Lavrichenko K."/>
            <person name="Devanna P."/>
            <person name="Winkler S."/>
            <person name="Jermiin L.S."/>
            <person name="Skirmuntt E.C."/>
            <person name="Katzourakis A."/>
            <person name="Burkitt-Gray L."/>
            <person name="Ray D.A."/>
            <person name="Sullivan K.A.M."/>
            <person name="Roscito J.G."/>
            <person name="Kirilenko B.M."/>
            <person name="Davalos L.M."/>
            <person name="Corthals A.P."/>
            <person name="Power M.L."/>
            <person name="Jones G."/>
            <person name="Ransome R.D."/>
            <person name="Dechmann D.K.N."/>
            <person name="Locatelli A.G."/>
            <person name="Puechmaille S.J."/>
            <person name="Fedrigo O."/>
            <person name="Jarvis E.D."/>
            <person name="Hiller M."/>
            <person name="Vernes S.C."/>
            <person name="Myers E.W."/>
            <person name="Teeling E.C."/>
        </authorList>
    </citation>
    <scope>NUCLEOTIDE SEQUENCE [LARGE SCALE GENOMIC DNA]</scope>
    <source>
        <strain evidence="2">MPipKuh1</strain>
        <tissue evidence="2">Flight muscle</tissue>
    </source>
</reference>
<evidence type="ECO:0000313" key="3">
    <source>
        <dbReference type="Proteomes" id="UP000558488"/>
    </source>
</evidence>
<proteinExistence type="predicted"/>
<organism evidence="2 3">
    <name type="scientific">Pipistrellus kuhlii</name>
    <name type="common">Kuhl's pipistrelle</name>
    <dbReference type="NCBI Taxonomy" id="59472"/>
    <lineage>
        <taxon>Eukaryota</taxon>
        <taxon>Metazoa</taxon>
        <taxon>Chordata</taxon>
        <taxon>Craniata</taxon>
        <taxon>Vertebrata</taxon>
        <taxon>Euteleostomi</taxon>
        <taxon>Mammalia</taxon>
        <taxon>Eutheria</taxon>
        <taxon>Laurasiatheria</taxon>
        <taxon>Chiroptera</taxon>
        <taxon>Yangochiroptera</taxon>
        <taxon>Vespertilionidae</taxon>
        <taxon>Pipistrellus</taxon>
    </lineage>
</organism>